<evidence type="ECO:0000256" key="1">
    <source>
        <dbReference type="ARBA" id="ARBA00022603"/>
    </source>
</evidence>
<dbReference type="PANTHER" id="PTHR18895:SF74">
    <property type="entry name" value="MTRF1L RELEASE FACTOR GLUTAMINE METHYLTRANSFERASE"/>
    <property type="match status" value="1"/>
</dbReference>
<dbReference type="EMBL" id="JAFCIX010000433">
    <property type="protein sequence ID" value="KAH6590434.1"/>
    <property type="molecule type" value="Genomic_DNA"/>
</dbReference>
<dbReference type="InterPro" id="IPR025714">
    <property type="entry name" value="Methyltranfer_dom"/>
</dbReference>
<evidence type="ECO:0000256" key="3">
    <source>
        <dbReference type="ARBA" id="ARBA00022691"/>
    </source>
</evidence>
<dbReference type="NCBIfam" id="TIGR00536">
    <property type="entry name" value="hemK_fam"/>
    <property type="match status" value="1"/>
</dbReference>
<feature type="domain" description="Methyltransferase" evidence="4">
    <location>
        <begin position="183"/>
        <end position="279"/>
    </location>
</feature>
<keyword evidence="1" id="KW-0489">Methyltransferase</keyword>
<keyword evidence="6" id="KW-1185">Reference proteome</keyword>
<evidence type="ECO:0000313" key="6">
    <source>
        <dbReference type="Proteomes" id="UP001648503"/>
    </source>
</evidence>
<accession>A0ABQ8F2N7</accession>
<evidence type="ECO:0000313" key="5">
    <source>
        <dbReference type="EMBL" id="KAH6590434.1"/>
    </source>
</evidence>
<dbReference type="SUPFAM" id="SSF53335">
    <property type="entry name" value="S-adenosyl-L-methionine-dependent methyltransferases"/>
    <property type="match status" value="1"/>
</dbReference>
<protein>
    <recommendedName>
        <fullName evidence="4">Methyltransferase domain-containing protein</fullName>
    </recommendedName>
</protein>
<dbReference type="Proteomes" id="UP001648503">
    <property type="component" value="Unassembled WGS sequence"/>
</dbReference>
<reference evidence="5 6" key="1">
    <citation type="submission" date="2021-02" db="EMBL/GenBank/DDBJ databases">
        <title>Variation within the Batrachochytrium salamandrivorans European outbreak.</title>
        <authorList>
            <person name="Kelly M."/>
            <person name="Pasmans F."/>
            <person name="Shea T.P."/>
            <person name="Munoz J.F."/>
            <person name="Carranza S."/>
            <person name="Cuomo C.A."/>
            <person name="Martel A."/>
        </authorList>
    </citation>
    <scope>NUCLEOTIDE SEQUENCE [LARGE SCALE GENOMIC DNA]</scope>
    <source>
        <strain evidence="5 6">AMFP18/2</strain>
    </source>
</reference>
<dbReference type="InterPro" id="IPR050320">
    <property type="entry name" value="N5-glutamine_MTase"/>
</dbReference>
<dbReference type="Gene3D" id="3.40.50.150">
    <property type="entry name" value="Vaccinia Virus protein VP39"/>
    <property type="match status" value="1"/>
</dbReference>
<dbReference type="PANTHER" id="PTHR18895">
    <property type="entry name" value="HEMK METHYLTRANSFERASE"/>
    <property type="match status" value="1"/>
</dbReference>
<dbReference type="Pfam" id="PF13847">
    <property type="entry name" value="Methyltransf_31"/>
    <property type="match status" value="1"/>
</dbReference>
<dbReference type="Gene3D" id="1.10.8.10">
    <property type="entry name" value="DNA helicase RuvA subunit, C-terminal domain"/>
    <property type="match status" value="1"/>
</dbReference>
<dbReference type="PROSITE" id="PS00092">
    <property type="entry name" value="N6_MTASE"/>
    <property type="match status" value="1"/>
</dbReference>
<gene>
    <name evidence="5" type="ORF">BASA50_009409</name>
</gene>
<keyword evidence="3" id="KW-0949">S-adenosyl-L-methionine</keyword>
<keyword evidence="2" id="KW-0808">Transferase</keyword>
<evidence type="ECO:0000256" key="2">
    <source>
        <dbReference type="ARBA" id="ARBA00022679"/>
    </source>
</evidence>
<sequence length="381" mass="42662">MAVVPRGTVAISKGRLKRLIAACDGSIHQAACELRWLTEAVVYRRIGSLLSRRKTIIRDCGLPVHTQQIQPPQSVQLVLDELSLPSVIDTAEAVEHIAETRLSAAEQCRLDRWIDQRVLDHKPLQYILGTQPFAGLDIAVRHPTLIPRWETEEWTVALADQIRRYQSDHAKTQASPTAPFRPLRILELCSGSGCISLALAHELGVNASITAVDIAPAAVLLARYNQRWLGLSGVDHPSRLRFIQDDIFHHSFSSRLLSSLAAFHSLDPQDARFDMIVANPPYISPSEYDTLDPSVKSWEDKGALLAIDTLGIRFYQHIELLAQSLLICPFRVSHEYTLPRLVFEIGHLQGSSVQQQLGPVVWSRTELRKDSAGFDRVVLKY</sequence>
<comment type="caution">
    <text evidence="5">The sequence shown here is derived from an EMBL/GenBank/DDBJ whole genome shotgun (WGS) entry which is preliminary data.</text>
</comment>
<dbReference type="InterPro" id="IPR004556">
    <property type="entry name" value="HemK-like"/>
</dbReference>
<evidence type="ECO:0000259" key="4">
    <source>
        <dbReference type="Pfam" id="PF13847"/>
    </source>
</evidence>
<name>A0ABQ8F2N7_9FUNG</name>
<dbReference type="InterPro" id="IPR002052">
    <property type="entry name" value="DNA_methylase_N6_adenine_CS"/>
</dbReference>
<dbReference type="CDD" id="cd02440">
    <property type="entry name" value="AdoMet_MTases"/>
    <property type="match status" value="1"/>
</dbReference>
<dbReference type="InterPro" id="IPR029063">
    <property type="entry name" value="SAM-dependent_MTases_sf"/>
</dbReference>
<proteinExistence type="predicted"/>
<organism evidence="5 6">
    <name type="scientific">Batrachochytrium salamandrivorans</name>
    <dbReference type="NCBI Taxonomy" id="1357716"/>
    <lineage>
        <taxon>Eukaryota</taxon>
        <taxon>Fungi</taxon>
        <taxon>Fungi incertae sedis</taxon>
        <taxon>Chytridiomycota</taxon>
        <taxon>Chytridiomycota incertae sedis</taxon>
        <taxon>Chytridiomycetes</taxon>
        <taxon>Rhizophydiales</taxon>
        <taxon>Rhizophydiales incertae sedis</taxon>
        <taxon>Batrachochytrium</taxon>
    </lineage>
</organism>